<proteinExistence type="predicted"/>
<name>A0ABW6YQ94_9ACTN</name>
<dbReference type="InterPro" id="IPR042070">
    <property type="entry name" value="PucR_C-HTH_sf"/>
</dbReference>
<dbReference type="Gene3D" id="1.10.10.2840">
    <property type="entry name" value="PucR C-terminal helix-turn-helix domain"/>
    <property type="match status" value="1"/>
</dbReference>
<sequence length="90" mass="9636">MLLGPHPPRPGRSGRRIAGLLGRSPADRPESLEALRVRLGHGRVRRATAHALGPHPDTVDNRLAERTGTGLSSHRSTATAIAPLLRQTDT</sequence>
<feature type="compositionally biased region" description="Polar residues" evidence="1">
    <location>
        <begin position="69"/>
        <end position="79"/>
    </location>
</feature>
<protein>
    <recommendedName>
        <fullName evidence="4">PucR C-terminal helix-turn-helix domain-containing protein</fullName>
    </recommendedName>
</protein>
<dbReference type="EMBL" id="JBICBM010000002">
    <property type="protein sequence ID" value="MFF9880998.1"/>
    <property type="molecule type" value="Genomic_DNA"/>
</dbReference>
<evidence type="ECO:0000313" key="3">
    <source>
        <dbReference type="Proteomes" id="UP001603418"/>
    </source>
</evidence>
<feature type="region of interest" description="Disordered" evidence="1">
    <location>
        <begin position="1"/>
        <end position="29"/>
    </location>
</feature>
<keyword evidence="3" id="KW-1185">Reference proteome</keyword>
<reference evidence="2 3" key="1">
    <citation type="submission" date="2024-10" db="EMBL/GenBank/DDBJ databases">
        <title>The Natural Products Discovery Center: Release of the First 8490 Sequenced Strains for Exploring Actinobacteria Biosynthetic Diversity.</title>
        <authorList>
            <person name="Kalkreuter E."/>
            <person name="Kautsar S.A."/>
            <person name="Yang D."/>
            <person name="Bader C.D."/>
            <person name="Teijaro C.N."/>
            <person name="Fluegel L."/>
            <person name="Davis C.M."/>
            <person name="Simpson J.R."/>
            <person name="Lauterbach L."/>
            <person name="Steele A.D."/>
            <person name="Gui C."/>
            <person name="Meng S."/>
            <person name="Li G."/>
            <person name="Viehrig K."/>
            <person name="Ye F."/>
            <person name="Su P."/>
            <person name="Kiefer A.F."/>
            <person name="Nichols A."/>
            <person name="Cepeda A.J."/>
            <person name="Yan W."/>
            <person name="Fan B."/>
            <person name="Jiang Y."/>
            <person name="Adhikari A."/>
            <person name="Zheng C.-J."/>
            <person name="Schuster L."/>
            <person name="Cowan T.M."/>
            <person name="Smanski M.J."/>
            <person name="Chevrette M.G."/>
            <person name="De Carvalho L.P.S."/>
            <person name="Shen B."/>
        </authorList>
    </citation>
    <scope>NUCLEOTIDE SEQUENCE [LARGE SCALE GENOMIC DNA]</scope>
    <source>
        <strain evidence="2 3">NPDC013366</strain>
    </source>
</reference>
<organism evidence="2 3">
    <name type="scientific">Streptomyces eurythermus</name>
    <dbReference type="NCBI Taxonomy" id="42237"/>
    <lineage>
        <taxon>Bacteria</taxon>
        <taxon>Bacillati</taxon>
        <taxon>Actinomycetota</taxon>
        <taxon>Actinomycetes</taxon>
        <taxon>Kitasatosporales</taxon>
        <taxon>Streptomycetaceae</taxon>
        <taxon>Streptomyces</taxon>
    </lineage>
</organism>
<feature type="compositionally biased region" description="Pro residues" evidence="1">
    <location>
        <begin position="1"/>
        <end position="10"/>
    </location>
</feature>
<evidence type="ECO:0000313" key="2">
    <source>
        <dbReference type="EMBL" id="MFF9880998.1"/>
    </source>
</evidence>
<evidence type="ECO:0000256" key="1">
    <source>
        <dbReference type="SAM" id="MobiDB-lite"/>
    </source>
</evidence>
<evidence type="ECO:0008006" key="4">
    <source>
        <dbReference type="Google" id="ProtNLM"/>
    </source>
</evidence>
<dbReference type="RefSeq" id="WP_030786730.1">
    <property type="nucleotide sequence ID" value="NZ_JBFACJ010000008.1"/>
</dbReference>
<accession>A0ABW6YQ94</accession>
<dbReference type="Proteomes" id="UP001603418">
    <property type="component" value="Unassembled WGS sequence"/>
</dbReference>
<feature type="region of interest" description="Disordered" evidence="1">
    <location>
        <begin position="49"/>
        <end position="90"/>
    </location>
</feature>
<gene>
    <name evidence="2" type="ORF">ACF1HC_05145</name>
</gene>
<comment type="caution">
    <text evidence="2">The sequence shown here is derived from an EMBL/GenBank/DDBJ whole genome shotgun (WGS) entry which is preliminary data.</text>
</comment>